<dbReference type="Gene3D" id="3.30.160.60">
    <property type="entry name" value="Classic Zinc Finger"/>
    <property type="match status" value="2"/>
</dbReference>
<dbReference type="PROSITE" id="PS00028">
    <property type="entry name" value="ZINC_FINGER_C2H2_1"/>
    <property type="match status" value="2"/>
</dbReference>
<dbReference type="PANTHER" id="PTHR16515:SF49">
    <property type="entry name" value="GASTRULA ZINC FINGER PROTEIN XLCGF49.1-LIKE-RELATED"/>
    <property type="match status" value="1"/>
</dbReference>
<accession>A0ABP0F865</accession>
<gene>
    <name evidence="10" type="ORF">CVLEPA_LOCUS5419</name>
</gene>
<dbReference type="PROSITE" id="PS50157">
    <property type="entry name" value="ZINC_FINGER_C2H2_2"/>
    <property type="match status" value="2"/>
</dbReference>
<keyword evidence="11" id="KW-1185">Reference proteome</keyword>
<comment type="caution">
    <text evidence="10">The sequence shown here is derived from an EMBL/GenBank/DDBJ whole genome shotgun (WGS) entry which is preliminary data.</text>
</comment>
<keyword evidence="4 7" id="KW-0863">Zinc-finger</keyword>
<evidence type="ECO:0000313" key="10">
    <source>
        <dbReference type="EMBL" id="CAK8675895.1"/>
    </source>
</evidence>
<feature type="domain" description="C2H2-type" evidence="9">
    <location>
        <begin position="189"/>
        <end position="216"/>
    </location>
</feature>
<keyword evidence="5" id="KW-0862">Zinc</keyword>
<evidence type="ECO:0000256" key="8">
    <source>
        <dbReference type="SAM" id="MobiDB-lite"/>
    </source>
</evidence>
<dbReference type="InterPro" id="IPR050331">
    <property type="entry name" value="Zinc_finger"/>
</dbReference>
<feature type="region of interest" description="Disordered" evidence="8">
    <location>
        <begin position="148"/>
        <end position="171"/>
    </location>
</feature>
<keyword evidence="6" id="KW-0539">Nucleus</keyword>
<evidence type="ECO:0000256" key="2">
    <source>
        <dbReference type="ARBA" id="ARBA00022723"/>
    </source>
</evidence>
<evidence type="ECO:0000313" key="11">
    <source>
        <dbReference type="Proteomes" id="UP001642483"/>
    </source>
</evidence>
<evidence type="ECO:0000256" key="1">
    <source>
        <dbReference type="ARBA" id="ARBA00004123"/>
    </source>
</evidence>
<evidence type="ECO:0000256" key="7">
    <source>
        <dbReference type="PROSITE-ProRule" id="PRU00042"/>
    </source>
</evidence>
<evidence type="ECO:0000256" key="4">
    <source>
        <dbReference type="ARBA" id="ARBA00022771"/>
    </source>
</evidence>
<dbReference type="SMART" id="SM00355">
    <property type="entry name" value="ZnF_C2H2"/>
    <property type="match status" value="2"/>
</dbReference>
<keyword evidence="2" id="KW-0479">Metal-binding</keyword>
<dbReference type="SUPFAM" id="SSF57667">
    <property type="entry name" value="beta-beta-alpha zinc fingers"/>
    <property type="match status" value="1"/>
</dbReference>
<evidence type="ECO:0000256" key="3">
    <source>
        <dbReference type="ARBA" id="ARBA00022737"/>
    </source>
</evidence>
<comment type="subcellular location">
    <subcellularLocation>
        <location evidence="1">Nucleus</location>
    </subcellularLocation>
</comment>
<dbReference type="Proteomes" id="UP001642483">
    <property type="component" value="Unassembled WGS sequence"/>
</dbReference>
<feature type="domain" description="C2H2-type" evidence="9">
    <location>
        <begin position="217"/>
        <end position="246"/>
    </location>
</feature>
<feature type="region of interest" description="Disordered" evidence="8">
    <location>
        <begin position="322"/>
        <end position="371"/>
    </location>
</feature>
<dbReference type="InterPro" id="IPR036236">
    <property type="entry name" value="Znf_C2H2_sf"/>
</dbReference>
<evidence type="ECO:0000259" key="9">
    <source>
        <dbReference type="PROSITE" id="PS50157"/>
    </source>
</evidence>
<evidence type="ECO:0000256" key="6">
    <source>
        <dbReference type="ARBA" id="ARBA00023242"/>
    </source>
</evidence>
<dbReference type="EMBL" id="CAWYQH010000024">
    <property type="protein sequence ID" value="CAK8675895.1"/>
    <property type="molecule type" value="Genomic_DNA"/>
</dbReference>
<evidence type="ECO:0000256" key="5">
    <source>
        <dbReference type="ARBA" id="ARBA00022833"/>
    </source>
</evidence>
<organism evidence="10 11">
    <name type="scientific">Clavelina lepadiformis</name>
    <name type="common">Light-bulb sea squirt</name>
    <name type="synonym">Ascidia lepadiformis</name>
    <dbReference type="NCBI Taxonomy" id="159417"/>
    <lineage>
        <taxon>Eukaryota</taxon>
        <taxon>Metazoa</taxon>
        <taxon>Chordata</taxon>
        <taxon>Tunicata</taxon>
        <taxon>Ascidiacea</taxon>
        <taxon>Aplousobranchia</taxon>
        <taxon>Clavelinidae</taxon>
        <taxon>Clavelina</taxon>
    </lineage>
</organism>
<dbReference type="PANTHER" id="PTHR16515">
    <property type="entry name" value="PR DOMAIN ZINC FINGER PROTEIN"/>
    <property type="match status" value="1"/>
</dbReference>
<protein>
    <recommendedName>
        <fullName evidence="9">C2H2-type domain-containing protein</fullName>
    </recommendedName>
</protein>
<reference evidence="10 11" key="1">
    <citation type="submission" date="2024-02" db="EMBL/GenBank/DDBJ databases">
        <authorList>
            <person name="Daric V."/>
            <person name="Darras S."/>
        </authorList>
    </citation>
    <scope>NUCLEOTIDE SEQUENCE [LARGE SCALE GENOMIC DNA]</scope>
</reference>
<name>A0ABP0F865_CLALP</name>
<feature type="compositionally biased region" description="Polar residues" evidence="8">
    <location>
        <begin position="151"/>
        <end position="164"/>
    </location>
</feature>
<proteinExistence type="predicted"/>
<dbReference type="Pfam" id="PF00096">
    <property type="entry name" value="zf-C2H2"/>
    <property type="match status" value="2"/>
</dbReference>
<keyword evidence="3" id="KW-0677">Repeat</keyword>
<dbReference type="InterPro" id="IPR013087">
    <property type="entry name" value="Znf_C2H2_type"/>
</dbReference>
<sequence>MTKCLITSDCIAQVKTYIINTSLYIYLMAYDISRQQYRIGEHTMMIASPSKLQHPVLTSYADGGPTAYKNMLLYPNWQWPPTPESLSPAIRLPHINRRYNVPSPLTPATPTAHRALCPIESMSPALCPVLGNVLSPNSSPTYTVSIPGVTPLSQASPVSSTPTGSKRGRPRADLISTLQYFGSNSTCTIRCHICHRVFPREKSLQAHLRTHTGERPYRCDYPNCTKSFVQSGQLKTHQRLHSGEKPFKCSDVECNVRFTHANRHCPDHPHAKLIRDDQGALEGLLTGTPKQDSAIDEWLDKYVRTRLDRTNSISRLSFKRESSENCTSSDDETVLTKQVESKLSSDNESQDAKPAITASRGSSAKRQLLSDNEENYSGIKDNEQEEPAVRIPLSPKRLNQNGQVLKVDPRHPVKKRILAYNQFMMKENQEQVSPLSPFLQRPYPILPPVTTTSPSKCPLVGNAESPNSDASFTSLLKIESDEKNNLCRKYSFLRDLESVENNLAETSKVKDTILAEKMDVVETSIQHQNKSPTRTRQIRLSGEENQGVNETSDRWNGALALMQLASSPPSRKISSSSDDH</sequence>